<gene>
    <name evidence="3" type="ORF">Z955_05215</name>
</gene>
<reference evidence="3 4" key="1">
    <citation type="submission" date="2014-01" db="EMBL/GenBank/DDBJ databases">
        <title>Plasmidome dynamics in the species complex Clostridium novyi sensu lato converts strains of independent lineages into distinctly different pathogens.</title>
        <authorList>
            <person name="Skarin H."/>
            <person name="Segerman B."/>
        </authorList>
    </citation>
    <scope>NUCLEOTIDE SEQUENCE [LARGE SCALE GENOMIC DNA]</scope>
    <source>
        <strain evidence="3 4">DC5</strain>
    </source>
</reference>
<evidence type="ECO:0000313" key="4">
    <source>
        <dbReference type="Proteomes" id="UP000030014"/>
    </source>
</evidence>
<protein>
    <submittedName>
        <fullName evidence="3">Uncharacterized protein</fullName>
    </submittedName>
</protein>
<accession>A0A0A0IG61</accession>
<feature type="region of interest" description="Disordered" evidence="1">
    <location>
        <begin position="154"/>
        <end position="212"/>
    </location>
</feature>
<feature type="signal peptide" evidence="2">
    <location>
        <begin position="1"/>
        <end position="32"/>
    </location>
</feature>
<evidence type="ECO:0000256" key="1">
    <source>
        <dbReference type="SAM" id="MobiDB-lite"/>
    </source>
</evidence>
<dbReference type="EMBL" id="JDRY01000026">
    <property type="protein sequence ID" value="KGM99977.1"/>
    <property type="molecule type" value="Genomic_DNA"/>
</dbReference>
<feature type="region of interest" description="Disordered" evidence="1">
    <location>
        <begin position="461"/>
        <end position="550"/>
    </location>
</feature>
<feature type="compositionally biased region" description="Basic and acidic residues" evidence="1">
    <location>
        <begin position="484"/>
        <end position="550"/>
    </location>
</feature>
<keyword evidence="2" id="KW-0732">Signal</keyword>
<feature type="compositionally biased region" description="Low complexity" evidence="1">
    <location>
        <begin position="170"/>
        <end position="185"/>
    </location>
</feature>
<comment type="caution">
    <text evidence="3">The sequence shown here is derived from an EMBL/GenBank/DDBJ whole genome shotgun (WGS) entry which is preliminary data.</text>
</comment>
<evidence type="ECO:0000313" key="3">
    <source>
        <dbReference type="EMBL" id="KGM99977.1"/>
    </source>
</evidence>
<sequence length="770" mass="87286">MKMIKKKRIKEFCVAATLSGALMAGLHTTVYAVITDYAIKVNEQIFAYNQNELEQSFLNYKSGEKSRLYEDFRSKLSEGNGFYAFKDDKKGFVPYEAVEKGFLKSKDNNNKSFNINKFVEEDTCKPVEVQIVRKVSIDEKNEIIIKENNTTNNKEVNKEIKKEEKPQNTSSSSSRGGSSGSSSSSKEVKPSINKVPEIKKEEKQPLPAVIPERNREEVKKVVQPEPQISQGKVSIKSQITQTAQRPRLANYQVTTIIIEGTVENDGIFEIAGERLEVKKGDSYSKVADKIYNKFKNNENWEVIFKYVQSGYKANLTFTSKKLKEHIDSLVVNGNGIKFKAAHEQYGKLAISERREICTVTVLNNSESNNTLKIKVSSDILRNTFATLSVEIKAGDSKEKIAEKISNELKKNANITQYFTVKNSGSQIMLTQKLADSINLTVTAEGTENKLVKPVKEVVEKQQSEEEKRAQAQKEQQDRQAQLQREAEAKRQQAEKEAQIQKEREAAEKKAKEQQQAEEEKRAQAQRKEQERQIQLQKEAEAKKQQEEAQRLAEVKSNMLIKSEITREPKRGVSGSYQSTTILIQGTVIKKGQIQIAGETVEVEQGDNYSKVADKIYRKFQNNENWEVNFKYIQVGVKSNLNFTSKKIKEHVDSLVQNGNGLNFASTNERFGSVGVAEVKGESTITVLNTSTENKNVKLKIENKVKTLPPFEIQIQLNKQDSKEKIAEKIAQALQNDQRVSRYYQIKNNGLKVTLTQKNLDMNNSVKVSLV</sequence>
<feature type="chain" id="PRO_5001970563" evidence="2">
    <location>
        <begin position="33"/>
        <end position="770"/>
    </location>
</feature>
<dbReference type="AlphaFoldDB" id="A0A0A0IG61"/>
<feature type="compositionally biased region" description="Basic and acidic residues" evidence="1">
    <location>
        <begin position="155"/>
        <end position="166"/>
    </location>
</feature>
<dbReference type="Proteomes" id="UP000030014">
    <property type="component" value="Unassembled WGS sequence"/>
</dbReference>
<proteinExistence type="predicted"/>
<organism evidence="3 4">
    <name type="scientific">Clostridium botulinum C/D str. DC5</name>
    <dbReference type="NCBI Taxonomy" id="1443128"/>
    <lineage>
        <taxon>Bacteria</taxon>
        <taxon>Bacillati</taxon>
        <taxon>Bacillota</taxon>
        <taxon>Clostridia</taxon>
        <taxon>Eubacteriales</taxon>
        <taxon>Clostridiaceae</taxon>
        <taxon>Clostridium</taxon>
    </lineage>
</organism>
<feature type="compositionally biased region" description="Basic and acidic residues" evidence="1">
    <location>
        <begin position="461"/>
        <end position="477"/>
    </location>
</feature>
<name>A0A0A0IG61_CLOBO</name>
<evidence type="ECO:0000256" key="2">
    <source>
        <dbReference type="SAM" id="SignalP"/>
    </source>
</evidence>